<evidence type="ECO:0000256" key="11">
    <source>
        <dbReference type="ARBA" id="ARBA00042277"/>
    </source>
</evidence>
<dbReference type="Ensembl" id="ENSGACT00000080012.1">
    <property type="protein sequence ID" value="ENSGACP00000055587.1"/>
    <property type="gene ID" value="ENSGACG00000015273.2"/>
</dbReference>
<comment type="catalytic activity">
    <reaction evidence="13">
        <text>L-seryl-[protein] + ATP = O-phospho-L-seryl-[protein] + ADP + H(+)</text>
        <dbReference type="Rhea" id="RHEA:17989"/>
        <dbReference type="Rhea" id="RHEA-COMP:9863"/>
        <dbReference type="Rhea" id="RHEA-COMP:11604"/>
        <dbReference type="ChEBI" id="CHEBI:15378"/>
        <dbReference type="ChEBI" id="CHEBI:29999"/>
        <dbReference type="ChEBI" id="CHEBI:30616"/>
        <dbReference type="ChEBI" id="CHEBI:83421"/>
        <dbReference type="ChEBI" id="CHEBI:456216"/>
        <dbReference type="EC" id="2.7.12.2"/>
    </reaction>
</comment>
<evidence type="ECO:0000256" key="8">
    <source>
        <dbReference type="ARBA" id="ARBA00038035"/>
    </source>
</evidence>
<dbReference type="PROSITE" id="PS00108">
    <property type="entry name" value="PROTEIN_KINASE_ST"/>
    <property type="match status" value="1"/>
</dbReference>
<keyword evidence="19" id="KW-1185">Reference proteome</keyword>
<dbReference type="InterPro" id="IPR000719">
    <property type="entry name" value="Prot_kinase_dom"/>
</dbReference>
<evidence type="ECO:0000256" key="10">
    <source>
        <dbReference type="ARBA" id="ARBA00040617"/>
    </source>
</evidence>
<dbReference type="GO" id="GO:0005829">
    <property type="term" value="C:cytosol"/>
    <property type="evidence" value="ECO:0007669"/>
    <property type="project" value="UniProtKB-ARBA"/>
</dbReference>
<dbReference type="SUPFAM" id="SSF56112">
    <property type="entry name" value="Protein kinase-like (PK-like)"/>
    <property type="match status" value="1"/>
</dbReference>
<name>A0AAQ4QYX2_GASAC</name>
<dbReference type="GO" id="GO:0005770">
    <property type="term" value="C:late endosome"/>
    <property type="evidence" value="ECO:0007669"/>
    <property type="project" value="UniProtKB-ARBA"/>
</dbReference>
<keyword evidence="1" id="KW-0723">Serine/threonine-protein kinase</keyword>
<evidence type="ECO:0000256" key="6">
    <source>
        <dbReference type="ARBA" id="ARBA00022840"/>
    </source>
</evidence>
<sequence length="340" mass="38168">MKANLEALKLILEELDMDEQQKKRLEAFLTQKAKVGELRDDDFHRVCELGAGNGGVVNKECHKSSGIIMARKLIHLEIKPAFRNQIIRELQVLHECNSPYIVGFYGAFYSDGEISICMEHMVLRGLVYLREKHQIMHRDVKPSNILVNSRGEIKLCDFGVSGQLIDSLANSFVGTRSYMSPERLQGTHYSVQSDVWSMGLSLVEMSIGRYPIPPPDAKELEAIFGRPILSGSEGETHSTSPRPRSSGRPVSHGPAMAIFELLDYIVNEPPPKLPHGVFTSDFQDFVTKCLIKNPADRADLKMLTNHMFIKRSEVEEVDFAGWLCKTMGLNQPKSPARTAD</sequence>
<dbReference type="PROSITE" id="PS50011">
    <property type="entry name" value="PROTEIN_KINASE_DOM"/>
    <property type="match status" value="1"/>
</dbReference>
<dbReference type="FunFam" id="3.30.200.20:FF:000100">
    <property type="entry name" value="Dual specificity mitogen-activated protein kinase kinase 1"/>
    <property type="match status" value="1"/>
</dbReference>
<dbReference type="InterPro" id="IPR011009">
    <property type="entry name" value="Kinase-like_dom_sf"/>
</dbReference>
<accession>A0AAQ4QYX2</accession>
<keyword evidence="4" id="KW-0547">Nucleotide-binding</keyword>
<reference evidence="18" key="2">
    <citation type="submission" date="2025-08" db="UniProtKB">
        <authorList>
            <consortium name="Ensembl"/>
        </authorList>
    </citation>
    <scope>IDENTIFICATION</scope>
</reference>
<dbReference type="GO" id="GO:0004713">
    <property type="term" value="F:protein tyrosine kinase activity"/>
    <property type="evidence" value="ECO:0007669"/>
    <property type="project" value="UniProtKB-KW"/>
</dbReference>
<proteinExistence type="inferred from homology"/>
<dbReference type="InterPro" id="IPR050915">
    <property type="entry name" value="MAP_kinase_kinase"/>
</dbReference>
<evidence type="ECO:0000256" key="7">
    <source>
        <dbReference type="ARBA" id="ARBA00023137"/>
    </source>
</evidence>
<evidence type="ECO:0000259" key="17">
    <source>
        <dbReference type="PROSITE" id="PS50011"/>
    </source>
</evidence>
<dbReference type="GO" id="GO:0005739">
    <property type="term" value="C:mitochondrion"/>
    <property type="evidence" value="ECO:0007669"/>
    <property type="project" value="UniProtKB-ARBA"/>
</dbReference>
<reference evidence="18" key="3">
    <citation type="submission" date="2025-09" db="UniProtKB">
        <authorList>
            <consortium name="Ensembl"/>
        </authorList>
    </citation>
    <scope>IDENTIFICATION</scope>
</reference>
<dbReference type="GeneTree" id="ENSGT00940000153487"/>
<evidence type="ECO:0000256" key="3">
    <source>
        <dbReference type="ARBA" id="ARBA00022679"/>
    </source>
</evidence>
<feature type="region of interest" description="Disordered" evidence="16">
    <location>
        <begin position="229"/>
        <end position="250"/>
    </location>
</feature>
<protein>
    <recommendedName>
        <fullName evidence="10">Dual specificity mitogen-activated protein kinase kinase 2</fullName>
        <ecNumber evidence="9">2.7.12.2</ecNumber>
    </recommendedName>
    <alternativeName>
        <fullName evidence="12">ERK activator kinase 2</fullName>
    </alternativeName>
    <alternativeName>
        <fullName evidence="11">MAPK/ERK kinase 2</fullName>
    </alternativeName>
</protein>
<evidence type="ECO:0000256" key="2">
    <source>
        <dbReference type="ARBA" id="ARBA00022553"/>
    </source>
</evidence>
<dbReference type="GO" id="GO:0004674">
    <property type="term" value="F:protein serine/threonine kinase activity"/>
    <property type="evidence" value="ECO:0007669"/>
    <property type="project" value="UniProtKB-KW"/>
</dbReference>
<dbReference type="Proteomes" id="UP000007635">
    <property type="component" value="Chromosome III"/>
</dbReference>
<dbReference type="Pfam" id="PF00069">
    <property type="entry name" value="Pkinase"/>
    <property type="match status" value="1"/>
</dbReference>
<keyword evidence="6" id="KW-0067">ATP-binding</keyword>
<keyword evidence="5" id="KW-0418">Kinase</keyword>
<evidence type="ECO:0000256" key="14">
    <source>
        <dbReference type="ARBA" id="ARBA00049299"/>
    </source>
</evidence>
<feature type="domain" description="Protein kinase" evidence="17">
    <location>
        <begin position="43"/>
        <end position="309"/>
    </location>
</feature>
<evidence type="ECO:0000256" key="13">
    <source>
        <dbReference type="ARBA" id="ARBA00049014"/>
    </source>
</evidence>
<organism evidence="18 19">
    <name type="scientific">Gasterosteus aculeatus aculeatus</name>
    <name type="common">three-spined stickleback</name>
    <dbReference type="NCBI Taxonomy" id="481459"/>
    <lineage>
        <taxon>Eukaryota</taxon>
        <taxon>Metazoa</taxon>
        <taxon>Chordata</taxon>
        <taxon>Craniata</taxon>
        <taxon>Vertebrata</taxon>
        <taxon>Euteleostomi</taxon>
        <taxon>Actinopterygii</taxon>
        <taxon>Neopterygii</taxon>
        <taxon>Teleostei</taxon>
        <taxon>Neoteleostei</taxon>
        <taxon>Acanthomorphata</taxon>
        <taxon>Eupercaria</taxon>
        <taxon>Perciformes</taxon>
        <taxon>Cottioidei</taxon>
        <taxon>Gasterosteales</taxon>
        <taxon>Gasterosteidae</taxon>
        <taxon>Gasterosteus</taxon>
    </lineage>
</organism>
<dbReference type="GO" id="GO:0090170">
    <property type="term" value="P:regulation of Golgi inheritance"/>
    <property type="evidence" value="ECO:0007669"/>
    <property type="project" value="UniProtKB-ARBA"/>
</dbReference>
<keyword evidence="2" id="KW-0597">Phosphoprotein</keyword>
<dbReference type="Gene3D" id="1.10.510.10">
    <property type="entry name" value="Transferase(Phosphotransferase) domain 1"/>
    <property type="match status" value="1"/>
</dbReference>
<evidence type="ECO:0000256" key="12">
    <source>
        <dbReference type="ARBA" id="ARBA00042349"/>
    </source>
</evidence>
<dbReference type="InterPro" id="IPR008271">
    <property type="entry name" value="Ser/Thr_kinase_AS"/>
</dbReference>
<dbReference type="SMART" id="SM00220">
    <property type="entry name" value="S_TKc"/>
    <property type="match status" value="1"/>
</dbReference>
<comment type="similarity">
    <text evidence="8">Belongs to the protein kinase superfamily. STE Ser/Thr protein kinase family. MAP kinase kinase subfamily.</text>
</comment>
<dbReference type="GO" id="GO:0032872">
    <property type="term" value="P:regulation of stress-activated MAPK cascade"/>
    <property type="evidence" value="ECO:0007669"/>
    <property type="project" value="UniProtKB-ARBA"/>
</dbReference>
<dbReference type="AlphaFoldDB" id="A0AAQ4QYX2"/>
<evidence type="ECO:0000313" key="18">
    <source>
        <dbReference type="Ensembl" id="ENSGACP00000055587.1"/>
    </source>
</evidence>
<feature type="compositionally biased region" description="Low complexity" evidence="16">
    <location>
        <begin position="237"/>
        <end position="250"/>
    </location>
</feature>
<dbReference type="GO" id="GO:0005769">
    <property type="term" value="C:early endosome"/>
    <property type="evidence" value="ECO:0007669"/>
    <property type="project" value="UniProtKB-ARBA"/>
</dbReference>
<evidence type="ECO:0000256" key="16">
    <source>
        <dbReference type="SAM" id="MobiDB-lite"/>
    </source>
</evidence>
<comment type="catalytic activity">
    <reaction evidence="15">
        <text>L-tyrosyl-[protein] + ATP = O-phospho-L-tyrosyl-[protein] + ADP + H(+)</text>
        <dbReference type="Rhea" id="RHEA:10596"/>
        <dbReference type="Rhea" id="RHEA-COMP:10136"/>
        <dbReference type="Rhea" id="RHEA-COMP:20101"/>
        <dbReference type="ChEBI" id="CHEBI:15378"/>
        <dbReference type="ChEBI" id="CHEBI:30616"/>
        <dbReference type="ChEBI" id="CHEBI:46858"/>
        <dbReference type="ChEBI" id="CHEBI:61978"/>
        <dbReference type="ChEBI" id="CHEBI:456216"/>
        <dbReference type="EC" id="2.7.12.2"/>
    </reaction>
</comment>
<dbReference type="GO" id="GO:0004708">
    <property type="term" value="F:MAP kinase kinase activity"/>
    <property type="evidence" value="ECO:0007669"/>
    <property type="project" value="UniProtKB-EC"/>
</dbReference>
<evidence type="ECO:0000256" key="9">
    <source>
        <dbReference type="ARBA" id="ARBA00038999"/>
    </source>
</evidence>
<reference evidence="18 19" key="1">
    <citation type="journal article" date="2021" name="G3 (Bethesda)">
        <title>Improved contiguity of the threespine stickleback genome using long-read sequencing.</title>
        <authorList>
            <person name="Nath S."/>
            <person name="Shaw D.E."/>
            <person name="White M.A."/>
        </authorList>
    </citation>
    <scope>NUCLEOTIDE SEQUENCE [LARGE SCALE GENOMIC DNA]</scope>
    <source>
        <strain evidence="18 19">Lake Benthic</strain>
    </source>
</reference>
<evidence type="ECO:0000256" key="1">
    <source>
        <dbReference type="ARBA" id="ARBA00022527"/>
    </source>
</evidence>
<evidence type="ECO:0000256" key="15">
    <source>
        <dbReference type="ARBA" id="ARBA00051693"/>
    </source>
</evidence>
<evidence type="ECO:0000256" key="4">
    <source>
        <dbReference type="ARBA" id="ARBA00022741"/>
    </source>
</evidence>
<comment type="catalytic activity">
    <reaction evidence="14">
        <text>L-threonyl-[protein] + ATP = O-phospho-L-threonyl-[protein] + ADP + H(+)</text>
        <dbReference type="Rhea" id="RHEA:46608"/>
        <dbReference type="Rhea" id="RHEA-COMP:11060"/>
        <dbReference type="Rhea" id="RHEA-COMP:11605"/>
        <dbReference type="ChEBI" id="CHEBI:15378"/>
        <dbReference type="ChEBI" id="CHEBI:30013"/>
        <dbReference type="ChEBI" id="CHEBI:30616"/>
        <dbReference type="ChEBI" id="CHEBI:61977"/>
        <dbReference type="ChEBI" id="CHEBI:456216"/>
        <dbReference type="EC" id="2.7.12.2"/>
    </reaction>
</comment>
<dbReference type="PANTHER" id="PTHR47448">
    <property type="entry name" value="DUAL SPECIFICITY MITOGEN-ACTIVATED PROTEIN KINASE KINASE DSOR1-LIKE PROTEIN"/>
    <property type="match status" value="1"/>
</dbReference>
<dbReference type="PANTHER" id="PTHR47448:SF3">
    <property type="entry name" value="MITOGEN-ACTIVATED PROTEIN KINASE KINASE 2"/>
    <property type="match status" value="1"/>
</dbReference>
<dbReference type="Gene3D" id="3.30.200.20">
    <property type="entry name" value="Phosphorylase Kinase, domain 1"/>
    <property type="match status" value="1"/>
</dbReference>
<dbReference type="GO" id="GO:2000641">
    <property type="term" value="P:regulation of early endosome to late endosome transport"/>
    <property type="evidence" value="ECO:0007669"/>
    <property type="project" value="UniProtKB-ARBA"/>
</dbReference>
<keyword evidence="7" id="KW-0829">Tyrosine-protein kinase</keyword>
<dbReference type="GO" id="GO:0005925">
    <property type="term" value="C:focal adhesion"/>
    <property type="evidence" value="ECO:0007669"/>
    <property type="project" value="UniProtKB-ARBA"/>
</dbReference>
<dbReference type="EC" id="2.7.12.2" evidence="9"/>
<evidence type="ECO:0000256" key="5">
    <source>
        <dbReference type="ARBA" id="ARBA00022777"/>
    </source>
</evidence>
<dbReference type="GO" id="GO:0005524">
    <property type="term" value="F:ATP binding"/>
    <property type="evidence" value="ECO:0007669"/>
    <property type="project" value="UniProtKB-KW"/>
</dbReference>
<keyword evidence="3" id="KW-0808">Transferase</keyword>
<evidence type="ECO:0000313" key="19">
    <source>
        <dbReference type="Proteomes" id="UP000007635"/>
    </source>
</evidence>
<dbReference type="FunFam" id="1.10.510.10:FF:000115">
    <property type="entry name" value="Dual specificity mitogen-activated protein kinase kinase 1"/>
    <property type="match status" value="1"/>
</dbReference>